<keyword evidence="7 12" id="KW-1133">Transmembrane helix</keyword>
<feature type="transmembrane region" description="Helical" evidence="12">
    <location>
        <begin position="12"/>
        <end position="45"/>
    </location>
</feature>
<dbReference type="Pfam" id="PF00487">
    <property type="entry name" value="FA_desaturase"/>
    <property type="match status" value="1"/>
</dbReference>
<comment type="similarity">
    <text evidence="2">Belongs to the fatty acid desaturase type 1 family. AlkB subfamily.</text>
</comment>
<dbReference type="InterPro" id="IPR005804">
    <property type="entry name" value="FA_desaturase_dom"/>
</dbReference>
<evidence type="ECO:0000256" key="3">
    <source>
        <dbReference type="ARBA" id="ARBA00022475"/>
    </source>
</evidence>
<accession>A5FXZ1</accession>
<keyword evidence="6" id="KW-0479">Metal-binding</keyword>
<evidence type="ECO:0000256" key="6">
    <source>
        <dbReference type="ARBA" id="ARBA00022723"/>
    </source>
</evidence>
<keyword evidence="8 14" id="KW-0560">Oxidoreductase</keyword>
<dbReference type="eggNOG" id="COG3239">
    <property type="taxonomic scope" value="Bacteria"/>
</dbReference>
<evidence type="ECO:0000256" key="7">
    <source>
        <dbReference type="ARBA" id="ARBA00022989"/>
    </source>
</evidence>
<dbReference type="AlphaFoldDB" id="A5FXZ1"/>
<evidence type="ECO:0000256" key="4">
    <source>
        <dbReference type="ARBA" id="ARBA00022519"/>
    </source>
</evidence>
<dbReference type="STRING" id="349163.Acry_1262"/>
<dbReference type="CDD" id="cd03512">
    <property type="entry name" value="Alkane-hydroxylase"/>
    <property type="match status" value="1"/>
</dbReference>
<keyword evidence="10 14" id="KW-0503">Monooxygenase</keyword>
<dbReference type="EC" id="1.14.15.3" evidence="14"/>
<protein>
    <submittedName>
        <fullName evidence="14">Alkane 1-monooxygenase</fullName>
        <ecNumber evidence="14">1.14.15.3</ecNumber>
    </submittedName>
</protein>
<keyword evidence="15" id="KW-1185">Reference proteome</keyword>
<dbReference type="PANTHER" id="PTHR38674:SF1">
    <property type="entry name" value="ALKANE 1-MONOOXYGENASE 1"/>
    <property type="match status" value="1"/>
</dbReference>
<dbReference type="PANTHER" id="PTHR38674">
    <property type="entry name" value="ALKANE 1-MONOOXYGENASE 1"/>
    <property type="match status" value="1"/>
</dbReference>
<dbReference type="GO" id="GO:0006629">
    <property type="term" value="P:lipid metabolic process"/>
    <property type="evidence" value="ECO:0007669"/>
    <property type="project" value="InterPro"/>
</dbReference>
<evidence type="ECO:0000256" key="8">
    <source>
        <dbReference type="ARBA" id="ARBA00023002"/>
    </source>
</evidence>
<organism evidence="14 15">
    <name type="scientific">Acidiphilium cryptum (strain JF-5)</name>
    <dbReference type="NCBI Taxonomy" id="349163"/>
    <lineage>
        <taxon>Bacteria</taxon>
        <taxon>Pseudomonadati</taxon>
        <taxon>Pseudomonadota</taxon>
        <taxon>Alphaproteobacteria</taxon>
        <taxon>Acetobacterales</taxon>
        <taxon>Acidocellaceae</taxon>
        <taxon>Acidiphilium</taxon>
    </lineage>
</organism>
<evidence type="ECO:0000256" key="2">
    <source>
        <dbReference type="ARBA" id="ARBA00010823"/>
    </source>
</evidence>
<evidence type="ECO:0000313" key="14">
    <source>
        <dbReference type="EMBL" id="ABQ30473.1"/>
    </source>
</evidence>
<dbReference type="GO" id="GO:0046872">
    <property type="term" value="F:metal ion binding"/>
    <property type="evidence" value="ECO:0007669"/>
    <property type="project" value="UniProtKB-KW"/>
</dbReference>
<dbReference type="GO" id="GO:0005886">
    <property type="term" value="C:plasma membrane"/>
    <property type="evidence" value="ECO:0007669"/>
    <property type="project" value="UniProtKB-SubCell"/>
</dbReference>
<proteinExistence type="inferred from homology"/>
<reference evidence="14 15" key="1">
    <citation type="submission" date="2007-05" db="EMBL/GenBank/DDBJ databases">
        <title>Complete sequence of chromosome of Acidiphilium cryptum JF-5.</title>
        <authorList>
            <consortium name="US DOE Joint Genome Institute"/>
            <person name="Copeland A."/>
            <person name="Lucas S."/>
            <person name="Lapidus A."/>
            <person name="Barry K."/>
            <person name="Detter J.C."/>
            <person name="Glavina del Rio T."/>
            <person name="Hammon N."/>
            <person name="Israni S."/>
            <person name="Dalin E."/>
            <person name="Tice H."/>
            <person name="Pitluck S."/>
            <person name="Sims D."/>
            <person name="Brettin T."/>
            <person name="Bruce D."/>
            <person name="Han C."/>
            <person name="Schmutz J."/>
            <person name="Larimer F."/>
            <person name="Land M."/>
            <person name="Hauser L."/>
            <person name="Kyrpides N."/>
            <person name="Kim E."/>
            <person name="Magnuson T."/>
            <person name="Richardson P."/>
        </authorList>
    </citation>
    <scope>NUCLEOTIDE SEQUENCE [LARGE SCALE GENOMIC DNA]</scope>
    <source>
        <strain evidence="14 15">JF-5</strain>
    </source>
</reference>
<feature type="transmembrane region" description="Helical" evidence="12">
    <location>
        <begin position="235"/>
        <end position="259"/>
    </location>
</feature>
<dbReference type="EMBL" id="CP000697">
    <property type="protein sequence ID" value="ABQ30473.1"/>
    <property type="molecule type" value="Genomic_DNA"/>
</dbReference>
<dbReference type="KEGG" id="acr:Acry_1262"/>
<gene>
    <name evidence="14" type="ordered locus">Acry_1262</name>
</gene>
<evidence type="ECO:0000256" key="1">
    <source>
        <dbReference type="ARBA" id="ARBA00004429"/>
    </source>
</evidence>
<name>A5FXZ1_ACICJ</name>
<feature type="transmembrane region" description="Helical" evidence="12">
    <location>
        <begin position="65"/>
        <end position="89"/>
    </location>
</feature>
<keyword evidence="3" id="KW-1003">Cell membrane</keyword>
<dbReference type="GO" id="GO:0004497">
    <property type="term" value="F:monooxygenase activity"/>
    <property type="evidence" value="ECO:0007669"/>
    <property type="project" value="UniProtKB-KW"/>
</dbReference>
<evidence type="ECO:0000256" key="10">
    <source>
        <dbReference type="ARBA" id="ARBA00023033"/>
    </source>
</evidence>
<feature type="domain" description="Fatty acid desaturase" evidence="13">
    <location>
        <begin position="121"/>
        <end position="341"/>
    </location>
</feature>
<evidence type="ECO:0000256" key="12">
    <source>
        <dbReference type="SAM" id="Phobius"/>
    </source>
</evidence>
<dbReference type="InterPro" id="IPR033885">
    <property type="entry name" value="AlkB/XylM"/>
</dbReference>
<keyword evidence="4" id="KW-0997">Cell inner membrane</keyword>
<keyword evidence="5 12" id="KW-0812">Transmembrane</keyword>
<evidence type="ECO:0000313" key="15">
    <source>
        <dbReference type="Proteomes" id="UP000000245"/>
    </source>
</evidence>
<dbReference type="RefSeq" id="WP_011942111.1">
    <property type="nucleotide sequence ID" value="NC_009484.1"/>
</dbReference>
<sequence>MQATARSLSITAIAVVFTALMTLGGWHYFIAAAIITAVFVGLDLVGGMELSDPVYRNPTQMNLQLYLVLPLMVVYLVFYAWFLGGYLGIRGDTLGLGHAYAALTGVDLLAARAHVTLIELVVGAYALGTIWAGFGTVVGHELTHRTWSRPAMLVGRWLLALTSDASFSIEHVYGHHANLGTPKDPATAYRGESVYHFIVRSTLGQIAGAWHIEAARLKRLGRPVWSPRNRMFTGWLMTLAYAGLFLLFAGWVGVAVFFATSLFGKSYLEAVNYIEHYGIVRVPGAPIEPRHSWNCNHRVSSWLLFNLTRHSHHHAMGDKPYWELRSYPDAPMMPFGYLTMIYLALVPSVFRRIVHPLVLDWDRRYAIPAEFPLIEAANARSGVPEFAASRAHLATLAAAE</sequence>
<dbReference type="HOGENOM" id="CLU_044462_2_0_5"/>
<evidence type="ECO:0000259" key="13">
    <source>
        <dbReference type="Pfam" id="PF00487"/>
    </source>
</evidence>
<dbReference type="Proteomes" id="UP000000245">
    <property type="component" value="Chromosome"/>
</dbReference>
<evidence type="ECO:0000256" key="5">
    <source>
        <dbReference type="ARBA" id="ARBA00022692"/>
    </source>
</evidence>
<comment type="subcellular location">
    <subcellularLocation>
        <location evidence="1">Cell inner membrane</location>
        <topology evidence="1">Multi-pass membrane protein</topology>
    </subcellularLocation>
</comment>
<evidence type="ECO:0000256" key="11">
    <source>
        <dbReference type="ARBA" id="ARBA00023136"/>
    </source>
</evidence>
<keyword evidence="11 12" id="KW-0472">Membrane</keyword>
<keyword evidence="9" id="KW-0408">Iron</keyword>
<feature type="transmembrane region" description="Helical" evidence="12">
    <location>
        <begin position="335"/>
        <end position="354"/>
    </location>
</feature>
<evidence type="ECO:0000256" key="9">
    <source>
        <dbReference type="ARBA" id="ARBA00023004"/>
    </source>
</evidence>